<protein>
    <submittedName>
        <fullName evidence="1">Uncharacterized protein</fullName>
    </submittedName>
</protein>
<dbReference type="HOGENOM" id="CLU_3287274_0_0_9"/>
<evidence type="ECO:0000313" key="1">
    <source>
        <dbReference type="EMBL" id="EEP54617.1"/>
    </source>
</evidence>
<keyword evidence="2" id="KW-1185">Reference proteome</keyword>
<proteinExistence type="predicted"/>
<comment type="caution">
    <text evidence="1">The sequence shown here is derived from an EMBL/GenBank/DDBJ whole genome shotgun (WGS) entry which is preliminary data.</text>
</comment>
<gene>
    <name evidence="1" type="ORF">CLP_2297</name>
</gene>
<name>C4IIR2_CLOBU</name>
<dbReference type="AlphaFoldDB" id="C4IIR2"/>
<sequence>MFFPPFKISVTIRKNIITLNIKFLSNINHINLSIYNKNLH</sequence>
<organism evidence="1 2">
    <name type="scientific">Clostridium butyricum E4 str. BoNT E BL5262</name>
    <dbReference type="NCBI Taxonomy" id="632245"/>
    <lineage>
        <taxon>Bacteria</taxon>
        <taxon>Bacillati</taxon>
        <taxon>Bacillota</taxon>
        <taxon>Clostridia</taxon>
        <taxon>Eubacteriales</taxon>
        <taxon>Clostridiaceae</taxon>
        <taxon>Clostridium</taxon>
    </lineage>
</organism>
<reference evidence="1 2" key="1">
    <citation type="submission" date="2009-08" db="EMBL/GenBank/DDBJ databases">
        <authorList>
            <person name="Shrivastava S."/>
            <person name="Brinkac L.B."/>
            <person name="Brown J.L."/>
            <person name="Bruce D.B."/>
            <person name="Detter C."/>
            <person name="Green L.D."/>
            <person name="Munk C.A."/>
            <person name="Rogers Y.C."/>
            <person name="Tapia R."/>
            <person name="Sims D.R."/>
            <person name="Smith L.A."/>
            <person name="Smith T.J."/>
            <person name="Sutton G."/>
            <person name="Brettin T."/>
        </authorList>
    </citation>
    <scope>NUCLEOTIDE SEQUENCE [LARGE SCALE GENOMIC DNA]</scope>
    <source>
        <strain evidence="2">E4 str. BoNT E BL5262</strain>
    </source>
</reference>
<dbReference type="EMBL" id="ACOM01000005">
    <property type="protein sequence ID" value="EEP54617.1"/>
    <property type="molecule type" value="Genomic_DNA"/>
</dbReference>
<accession>C4IIR2</accession>
<dbReference type="Proteomes" id="UP000003081">
    <property type="component" value="Unassembled WGS sequence"/>
</dbReference>
<evidence type="ECO:0000313" key="2">
    <source>
        <dbReference type="Proteomes" id="UP000003081"/>
    </source>
</evidence>